<dbReference type="InterPro" id="IPR050131">
    <property type="entry name" value="Peptidase_S8_subtilisin-like"/>
</dbReference>
<dbReference type="PANTHER" id="PTHR43806:SF11">
    <property type="entry name" value="CEREVISIN-RELATED"/>
    <property type="match status" value="1"/>
</dbReference>
<evidence type="ECO:0000256" key="2">
    <source>
        <dbReference type="ARBA" id="ARBA00022670"/>
    </source>
</evidence>
<dbReference type="PANTHER" id="PTHR43806">
    <property type="entry name" value="PEPTIDASE S8"/>
    <property type="match status" value="1"/>
</dbReference>
<comment type="similarity">
    <text evidence="1">Belongs to the peptidase S8 family.</text>
</comment>
<dbReference type="GO" id="GO:0004252">
    <property type="term" value="F:serine-type endopeptidase activity"/>
    <property type="evidence" value="ECO:0007669"/>
    <property type="project" value="InterPro"/>
</dbReference>
<evidence type="ECO:0000256" key="1">
    <source>
        <dbReference type="ARBA" id="ARBA00011073"/>
    </source>
</evidence>
<feature type="signal peptide" evidence="5">
    <location>
        <begin position="1"/>
        <end position="18"/>
    </location>
</feature>
<evidence type="ECO:0000256" key="3">
    <source>
        <dbReference type="ARBA" id="ARBA00022801"/>
    </source>
</evidence>
<dbReference type="InterPro" id="IPR036852">
    <property type="entry name" value="Peptidase_S8/S53_dom_sf"/>
</dbReference>
<evidence type="ECO:0000313" key="6">
    <source>
        <dbReference type="EMBL" id="KAF3232010.1"/>
    </source>
</evidence>
<dbReference type="Gene3D" id="3.40.50.200">
    <property type="entry name" value="Peptidase S8/S53 domain"/>
    <property type="match status" value="2"/>
</dbReference>
<comment type="caution">
    <text evidence="6">The sequence shown here is derived from an EMBL/GenBank/DDBJ whole genome shotgun (WGS) entry which is preliminary data.</text>
</comment>
<proteinExistence type="inferred from homology"/>
<reference evidence="6 7" key="1">
    <citation type="submission" date="2019-06" db="EMBL/GenBank/DDBJ databases">
        <authorList>
            <person name="Palmer J.M."/>
        </authorList>
    </citation>
    <scope>NUCLEOTIDE SEQUENCE [LARGE SCALE GENOMIC DNA]</scope>
    <source>
        <strain evidence="6 7">TWF191</strain>
    </source>
</reference>
<name>A0A7C8V3W5_ORBOL</name>
<dbReference type="CDD" id="cd00306">
    <property type="entry name" value="Peptidases_S8_S53"/>
    <property type="match status" value="1"/>
</dbReference>
<accession>A0A7C8V3W5</accession>
<evidence type="ECO:0000256" key="5">
    <source>
        <dbReference type="SAM" id="SignalP"/>
    </source>
</evidence>
<evidence type="ECO:0000256" key="4">
    <source>
        <dbReference type="ARBA" id="ARBA00022825"/>
    </source>
</evidence>
<evidence type="ECO:0008006" key="8">
    <source>
        <dbReference type="Google" id="ProtNLM"/>
    </source>
</evidence>
<organism evidence="6 7">
    <name type="scientific">Orbilia oligospora</name>
    <name type="common">Nematode-trapping fungus</name>
    <name type="synonym">Arthrobotrys oligospora</name>
    <dbReference type="NCBI Taxonomy" id="2813651"/>
    <lineage>
        <taxon>Eukaryota</taxon>
        <taxon>Fungi</taxon>
        <taxon>Dikarya</taxon>
        <taxon>Ascomycota</taxon>
        <taxon>Pezizomycotina</taxon>
        <taxon>Orbiliomycetes</taxon>
        <taxon>Orbiliales</taxon>
        <taxon>Orbiliaceae</taxon>
        <taxon>Orbilia</taxon>
    </lineage>
</organism>
<keyword evidence="2" id="KW-0645">Protease</keyword>
<sequence length="1130" mass="124813">MYNQIILAISLLCTLGLSIDLSSNSGSKFEYTSHALKERAPDTPPSKEPWVFAVNSGHGKDPAITDIDNYITSKLGYKAASLKDNKVLDIDGNLLWFYAEVNSEEAQDIKTKWDKTATPLKEFDVPIDTGLTSTVEPTTLEDTKSSRRVKRAPEARQARPELCALSQDPKTPDITDPCDYVTQEAQGSGVTVYVVGFGANLDHDEFKHLDSKSVQFIFSDSKNNHRREDWPNPERVNYGFGTAVLSKLCGLQYGVSRKIMPIIAKITDQDGNLNFLKVVQGLMNVYADVVSKSNRNPEANFIILDTLNPNDSPNLAANPDFKNAYIHVIKRLSSMDNVIVVGQRVAYSYPSQLGKTPEEYPNLLVVGGVDTSYRAIENPESWIQIFAPAVDIKVAARPPFLYAAMNGTPLGLSNFPPESSPAQRSSSFPSPAGTNFMSLGSTAAAAVAGVLATLMSMGKIGTQQALLQLYKLAYKRGPTKLHTRVVYNGVWQDTANSINSNNPAADHAGWNEWEYDAEFCRNCIRGSDGETWPPPEILRGQPLRTLVRVAERIKIEWDVTIQDASKSPRSPEEENSIDFQNPVFFKAQNVPSDLKYQTKHMQEKRSRGSKVKIKAWKNDVPENCIISQYDGYPLTRPCDFYTTAAQGEGVTVYIVDHAFAIYHQVRLRILPSNYLVSPGTLDFKHVSWGKSKDHIFADEKDSLPSWFNFRNSPLIPNIVDEQTLPLLRGTAVLSKLLGKEFGVARGVKPILVKTSDRFSNLEPDTDHIFNVLPKVLLDIKRKSAKFDVSKREAPKFIILIATDYAFERGSTPFGFHVRRLSQLIQELSEMPNVAVVTSDGNNFSVAQAPTPGDISEAEPIISYPGIFGRDSKRFPNFIVTGGTHPGNGELVSRHSDFIRISAPSVDINVAVPDGGKSWGGKKYTKANSTPLAAAAIAGVLATLISAKDYTISEAIARVYKLAYPRRREPSHLNDTRIFPNVVYNGLSLLSAEIPEFGDEKEYGDEKGHGDEKEHGNHVKELRVTTVTVTVLLPRQRCVILRRAVTAETLQSTSGVATQTITVCERDKMPETTFLAVSTTATLITASATLPPPSRNTHTYDAAFCKECLDFNGATPIQGVLWIPKDCPCRK</sequence>
<gene>
    <name evidence="6" type="ORF">TWF191_003986</name>
</gene>
<keyword evidence="3" id="KW-0378">Hydrolase</keyword>
<feature type="chain" id="PRO_5028953027" description="Peptidase S8/S53 domain-containing protein" evidence="5">
    <location>
        <begin position="19"/>
        <end position="1130"/>
    </location>
</feature>
<keyword evidence="5" id="KW-0732">Signal</keyword>
<dbReference type="SUPFAM" id="SSF52743">
    <property type="entry name" value="Subtilisin-like"/>
    <property type="match status" value="2"/>
</dbReference>
<dbReference type="EMBL" id="WIPF01000002">
    <property type="protein sequence ID" value="KAF3232010.1"/>
    <property type="molecule type" value="Genomic_DNA"/>
</dbReference>
<dbReference type="AlphaFoldDB" id="A0A7C8V3W5"/>
<keyword evidence="4" id="KW-0720">Serine protease</keyword>
<dbReference type="Proteomes" id="UP000483672">
    <property type="component" value="Unassembled WGS sequence"/>
</dbReference>
<dbReference type="GO" id="GO:0006508">
    <property type="term" value="P:proteolysis"/>
    <property type="evidence" value="ECO:0007669"/>
    <property type="project" value="UniProtKB-KW"/>
</dbReference>
<protein>
    <recommendedName>
        <fullName evidence="8">Peptidase S8/S53 domain-containing protein</fullName>
    </recommendedName>
</protein>
<evidence type="ECO:0000313" key="7">
    <source>
        <dbReference type="Proteomes" id="UP000483672"/>
    </source>
</evidence>